<dbReference type="EMBL" id="LHXO01000025">
    <property type="protein sequence ID" value="KXA95115.1"/>
    <property type="molecule type" value="Genomic_DNA"/>
</dbReference>
<proteinExistence type="predicted"/>
<organism evidence="1 2">
    <name type="scientific">candidate division MSBL1 archaeon SCGC-AAA259E19</name>
    <dbReference type="NCBI Taxonomy" id="1698264"/>
    <lineage>
        <taxon>Archaea</taxon>
        <taxon>Methanobacteriati</taxon>
        <taxon>Methanobacteriota</taxon>
        <taxon>candidate division MSBL1</taxon>
    </lineage>
</organism>
<comment type="caution">
    <text evidence="1">The sequence shown here is derived from an EMBL/GenBank/DDBJ whole genome shotgun (WGS) entry which is preliminary data.</text>
</comment>
<dbReference type="InterPro" id="IPR004260">
    <property type="entry name" value="Pyr-dimer_DNA_glycosylase"/>
</dbReference>
<gene>
    <name evidence="1" type="ORF">AKJ65_02540</name>
</gene>
<dbReference type="Proteomes" id="UP000070284">
    <property type="component" value="Unassembled WGS sequence"/>
</dbReference>
<evidence type="ECO:0000313" key="1">
    <source>
        <dbReference type="EMBL" id="KXA95115.1"/>
    </source>
</evidence>
<sequence length="135" mass="16322">MQTFLPYPSFQKSAEVLDFRRLGKQRSEALIILRAIKIGNDWSNHPATKMWEGYERALKLYHDTVIKEWIKRGYENNMDLFNVKTSVDYPPWLGDERLHDSHKSNLLRKNPDYYSQFNWEVPDDLDYFWPTKEDY</sequence>
<dbReference type="Pfam" id="PF03013">
    <property type="entry name" value="Pyr_excise"/>
    <property type="match status" value="1"/>
</dbReference>
<accession>A0A133ULM1</accession>
<keyword evidence="2" id="KW-1185">Reference proteome</keyword>
<protein>
    <recommendedName>
        <fullName evidence="3">Cytoplasmic protein</fullName>
    </recommendedName>
</protein>
<reference evidence="1 2" key="1">
    <citation type="journal article" date="2016" name="Sci. Rep.">
        <title>Metabolic traits of an uncultured archaeal lineage -MSBL1- from brine pools of the Red Sea.</title>
        <authorList>
            <person name="Mwirichia R."/>
            <person name="Alam I."/>
            <person name="Rashid M."/>
            <person name="Vinu M."/>
            <person name="Ba-Alawi W."/>
            <person name="Anthony Kamau A."/>
            <person name="Kamanda Ngugi D."/>
            <person name="Goker M."/>
            <person name="Klenk H.P."/>
            <person name="Bajic V."/>
            <person name="Stingl U."/>
        </authorList>
    </citation>
    <scope>NUCLEOTIDE SEQUENCE [LARGE SCALE GENOMIC DNA]</scope>
    <source>
        <strain evidence="1">SCGC-AAA259E19</strain>
    </source>
</reference>
<name>A0A133ULM1_9EURY</name>
<evidence type="ECO:0000313" key="2">
    <source>
        <dbReference type="Proteomes" id="UP000070284"/>
    </source>
</evidence>
<dbReference type="NCBIfam" id="NF038085">
    <property type="entry name" value="MSMEG_6728_fam"/>
    <property type="match status" value="1"/>
</dbReference>
<dbReference type="PATRIC" id="fig|1698264.3.peg.1053"/>
<dbReference type="AlphaFoldDB" id="A0A133ULM1"/>
<evidence type="ECO:0008006" key="3">
    <source>
        <dbReference type="Google" id="ProtNLM"/>
    </source>
</evidence>